<dbReference type="Proteomes" id="UP000494106">
    <property type="component" value="Unassembled WGS sequence"/>
</dbReference>
<dbReference type="EMBL" id="CADEBC010000588">
    <property type="protein sequence ID" value="CAB3256941.1"/>
    <property type="molecule type" value="Genomic_DNA"/>
</dbReference>
<sequence>MPLALANALSDAESSKNWRSGRASMLPPVGRFVGVAMDLATIRANKLLQDVKEALEKATNMRRECKVEALECLQALYETVLGIADARNRHRVALEERSRAARELVRVERAHARKLERSAA</sequence>
<proteinExistence type="predicted"/>
<keyword evidence="1" id="KW-0175">Coiled coil</keyword>
<evidence type="ECO:0000256" key="1">
    <source>
        <dbReference type="SAM" id="Coils"/>
    </source>
</evidence>
<dbReference type="AlphaFoldDB" id="A0A8S1BFS3"/>
<evidence type="ECO:0000313" key="2">
    <source>
        <dbReference type="EMBL" id="CAB3256941.1"/>
    </source>
</evidence>
<gene>
    <name evidence="2" type="ORF">APLA_LOCUS15657</name>
</gene>
<name>A0A8S1BFS3_ARCPL</name>
<feature type="coiled-coil region" evidence="1">
    <location>
        <begin position="37"/>
        <end position="103"/>
    </location>
</feature>
<evidence type="ECO:0000313" key="3">
    <source>
        <dbReference type="Proteomes" id="UP000494106"/>
    </source>
</evidence>
<keyword evidence="3" id="KW-1185">Reference proteome</keyword>
<dbReference type="OrthoDB" id="10022108at2759"/>
<organism evidence="2 3">
    <name type="scientific">Arctia plantaginis</name>
    <name type="common">Wood tiger moth</name>
    <name type="synonym">Phalaena plantaginis</name>
    <dbReference type="NCBI Taxonomy" id="874455"/>
    <lineage>
        <taxon>Eukaryota</taxon>
        <taxon>Metazoa</taxon>
        <taxon>Ecdysozoa</taxon>
        <taxon>Arthropoda</taxon>
        <taxon>Hexapoda</taxon>
        <taxon>Insecta</taxon>
        <taxon>Pterygota</taxon>
        <taxon>Neoptera</taxon>
        <taxon>Endopterygota</taxon>
        <taxon>Lepidoptera</taxon>
        <taxon>Glossata</taxon>
        <taxon>Ditrysia</taxon>
        <taxon>Noctuoidea</taxon>
        <taxon>Erebidae</taxon>
        <taxon>Arctiinae</taxon>
        <taxon>Arctia</taxon>
    </lineage>
</organism>
<comment type="caution">
    <text evidence="2">The sequence shown here is derived from an EMBL/GenBank/DDBJ whole genome shotgun (WGS) entry which is preliminary data.</text>
</comment>
<reference evidence="2 3" key="1">
    <citation type="submission" date="2020-04" db="EMBL/GenBank/DDBJ databases">
        <authorList>
            <person name="Wallbank WR R."/>
            <person name="Pardo Diaz C."/>
            <person name="Kozak K."/>
            <person name="Martin S."/>
            <person name="Jiggins C."/>
            <person name="Moest M."/>
            <person name="Warren A I."/>
            <person name="Byers J.R.P. K."/>
            <person name="Montejo-Kovacevich G."/>
            <person name="Yen C E."/>
        </authorList>
    </citation>
    <scope>NUCLEOTIDE SEQUENCE [LARGE SCALE GENOMIC DNA]</scope>
</reference>
<accession>A0A8S1BFS3</accession>
<protein>
    <submittedName>
        <fullName evidence="2">Uncharacterized protein</fullName>
    </submittedName>
</protein>